<feature type="domain" description="Lnb N-terminal periplasmic" evidence="2">
    <location>
        <begin position="253"/>
        <end position="420"/>
    </location>
</feature>
<dbReference type="Pfam" id="PF13387">
    <property type="entry name" value="Lnb_N"/>
    <property type="match status" value="1"/>
</dbReference>
<keyword evidence="5" id="KW-1185">Reference proteome</keyword>
<name>A0A2A3MKS3_9PSED</name>
<feature type="domain" description="DUF7844" evidence="3">
    <location>
        <begin position="27"/>
        <end position="231"/>
    </location>
</feature>
<dbReference type="Pfam" id="PF25226">
    <property type="entry name" value="DUF7844"/>
    <property type="match status" value="1"/>
</dbReference>
<sequence>MRLVRVGLQLWLLTAAPVYAELRLVAELDGLDAQQQVFTRELLRSTEQHLPPTLRARLHDVSVRWAGSLPAKVSGRATTDGRLLLNRRLLMQRDQALALRTLVHEVVHLYDRLGPPARLHWYCAGRLQVQGAVGLPAACRGQGERRFRLSDDPRLLDLAGWPERVGMRGQREANNARTLRSPDAYELDSPAEFVAVNAEYFLLDPDYACRRPALHAYFTAHFEGWSPEAAACTDSYPYLNAASGPDQPVVGWLDPERIYAVHYLLAEPNEEWASRWGHSMLRLVVCAPGRVRGPDCMLDLDQHLVLSFRAFVQDVQLSHWDGLVGNYPSRLFMLPLAQVVDEYTKLELRALRSVPLLLSREQIAGVAQQSAMLHWSYDGRYYFVSNNCAVETLKLLRTGTDSPKLLDVDSQTPIGLLQALQARSMADASVLDDPAEALRLGYRFDSYAERYQQIFQPLRAELGLPAEEVEHWLALPPAERRPWFAAADLRASAGLLLLEQAAVRRELLAAQHSLKLRYLDGDAEEAMREAGDLIGQLLLERGFLSRPADLLPEGYGLPQAREWRMLEARSQQRGAALLQLEKTLDAVLPALLSAAQQARLQGGQDNLQLLRERIKALRGEQ</sequence>
<keyword evidence="1" id="KW-0732">Signal</keyword>
<dbReference type="EMBL" id="NTMR01000005">
    <property type="protein sequence ID" value="PBK05275.1"/>
    <property type="molecule type" value="Genomic_DNA"/>
</dbReference>
<evidence type="ECO:0000256" key="1">
    <source>
        <dbReference type="SAM" id="SignalP"/>
    </source>
</evidence>
<dbReference type="Proteomes" id="UP000242313">
    <property type="component" value="Unassembled WGS sequence"/>
</dbReference>
<feature type="chain" id="PRO_5012155511" evidence="1">
    <location>
        <begin position="21"/>
        <end position="621"/>
    </location>
</feature>
<organism evidence="4 5">
    <name type="scientific">Pseudomonas abyssi</name>
    <dbReference type="NCBI Taxonomy" id="170540"/>
    <lineage>
        <taxon>Bacteria</taxon>
        <taxon>Pseudomonadati</taxon>
        <taxon>Pseudomonadota</taxon>
        <taxon>Gammaproteobacteria</taxon>
        <taxon>Pseudomonadales</taxon>
        <taxon>Pseudomonadaceae</taxon>
        <taxon>Pseudomonas</taxon>
    </lineage>
</organism>
<reference evidence="4 5" key="1">
    <citation type="submission" date="2017-09" db="EMBL/GenBank/DDBJ databases">
        <title>Pseudomonas abyssi sp. nov. isolated from Abyssopelagic Water.</title>
        <authorList>
            <person name="Wei Y."/>
        </authorList>
    </citation>
    <scope>NUCLEOTIDE SEQUENCE [LARGE SCALE GENOMIC DNA]</scope>
    <source>
        <strain evidence="4 5">MT5</strain>
    </source>
</reference>
<proteinExistence type="predicted"/>
<comment type="caution">
    <text evidence="4">The sequence shown here is derived from an EMBL/GenBank/DDBJ whole genome shotgun (WGS) entry which is preliminary data.</text>
</comment>
<dbReference type="InterPro" id="IPR025178">
    <property type="entry name" value="Lnb_N"/>
</dbReference>
<evidence type="ECO:0000259" key="2">
    <source>
        <dbReference type="Pfam" id="PF13387"/>
    </source>
</evidence>
<evidence type="ECO:0000259" key="3">
    <source>
        <dbReference type="Pfam" id="PF25226"/>
    </source>
</evidence>
<dbReference type="InterPro" id="IPR057166">
    <property type="entry name" value="DUF7844"/>
</dbReference>
<dbReference type="RefSeq" id="WP_096003939.1">
    <property type="nucleotide sequence ID" value="NZ_NTMR01000005.1"/>
</dbReference>
<evidence type="ECO:0000313" key="4">
    <source>
        <dbReference type="EMBL" id="PBK05275.1"/>
    </source>
</evidence>
<evidence type="ECO:0000313" key="5">
    <source>
        <dbReference type="Proteomes" id="UP000242313"/>
    </source>
</evidence>
<accession>A0A2A3MKS3</accession>
<dbReference type="AlphaFoldDB" id="A0A2A3MKS3"/>
<gene>
    <name evidence="4" type="ORF">CNQ84_05695</name>
</gene>
<protein>
    <submittedName>
        <fullName evidence="4">Uncharacterized protein</fullName>
    </submittedName>
</protein>
<feature type="signal peptide" evidence="1">
    <location>
        <begin position="1"/>
        <end position="20"/>
    </location>
</feature>